<dbReference type="Proteomes" id="UP000193560">
    <property type="component" value="Unassembled WGS sequence"/>
</dbReference>
<evidence type="ECO:0000256" key="3">
    <source>
        <dbReference type="ARBA" id="ARBA00022833"/>
    </source>
</evidence>
<evidence type="ECO:0000313" key="6">
    <source>
        <dbReference type="EMBL" id="ORZ19895.1"/>
    </source>
</evidence>
<dbReference type="STRING" id="90262.A0A1X2IPF9"/>
<accession>A0A1X2IPF9</accession>
<dbReference type="GO" id="GO:0030674">
    <property type="term" value="F:protein-macromolecule adaptor activity"/>
    <property type="evidence" value="ECO:0007669"/>
    <property type="project" value="TreeGrafter"/>
</dbReference>
<protein>
    <recommendedName>
        <fullName evidence="5">Pep3/Vps18 RING C-terminal domain-containing protein</fullName>
    </recommendedName>
</protein>
<feature type="domain" description="Pep3/Vps18 RING C-terminal" evidence="5">
    <location>
        <begin position="28"/>
        <end position="90"/>
    </location>
</feature>
<evidence type="ECO:0000256" key="4">
    <source>
        <dbReference type="SAM" id="Coils"/>
    </source>
</evidence>
<dbReference type="GO" id="GO:0006904">
    <property type="term" value="P:vesicle docking involved in exocytosis"/>
    <property type="evidence" value="ECO:0007669"/>
    <property type="project" value="TreeGrafter"/>
</dbReference>
<comment type="caution">
    <text evidence="6">The sequence shown here is derived from an EMBL/GenBank/DDBJ whole genome shotgun (WGS) entry which is preliminary data.</text>
</comment>
<dbReference type="GO" id="GO:0005768">
    <property type="term" value="C:endosome"/>
    <property type="evidence" value="ECO:0007669"/>
    <property type="project" value="TreeGrafter"/>
</dbReference>
<name>A0A1X2IPF9_9FUNG</name>
<feature type="coiled-coil region" evidence="4">
    <location>
        <begin position="109"/>
        <end position="136"/>
    </location>
</feature>
<proteinExistence type="predicted"/>
<dbReference type="EMBL" id="MCGE01000007">
    <property type="protein sequence ID" value="ORZ19895.1"/>
    <property type="molecule type" value="Genomic_DNA"/>
</dbReference>
<dbReference type="GO" id="GO:0007032">
    <property type="term" value="P:endosome organization"/>
    <property type="evidence" value="ECO:0007669"/>
    <property type="project" value="TreeGrafter"/>
</dbReference>
<dbReference type="SUPFAM" id="SSF57850">
    <property type="entry name" value="RING/U-box"/>
    <property type="match status" value="1"/>
</dbReference>
<keyword evidence="7" id="KW-1185">Reference proteome</keyword>
<dbReference type="GO" id="GO:0007033">
    <property type="term" value="P:vacuole organization"/>
    <property type="evidence" value="ECO:0007669"/>
    <property type="project" value="TreeGrafter"/>
</dbReference>
<dbReference type="GO" id="GO:0008270">
    <property type="term" value="F:zinc ion binding"/>
    <property type="evidence" value="ECO:0007669"/>
    <property type="project" value="UniProtKB-KW"/>
</dbReference>
<keyword evidence="4" id="KW-0175">Coiled coil</keyword>
<dbReference type="Pfam" id="PF26148">
    <property type="entry name" value="VPS18_RING_C"/>
    <property type="match status" value="1"/>
</dbReference>
<dbReference type="PANTHER" id="PTHR23323:SF26">
    <property type="entry name" value="VACUOLAR PROTEIN SORTING-ASSOCIATED PROTEIN 18 HOMOLOG"/>
    <property type="match status" value="1"/>
</dbReference>
<organism evidence="6 7">
    <name type="scientific">Absidia repens</name>
    <dbReference type="NCBI Taxonomy" id="90262"/>
    <lineage>
        <taxon>Eukaryota</taxon>
        <taxon>Fungi</taxon>
        <taxon>Fungi incertae sedis</taxon>
        <taxon>Mucoromycota</taxon>
        <taxon>Mucoromycotina</taxon>
        <taxon>Mucoromycetes</taxon>
        <taxon>Mucorales</taxon>
        <taxon>Cunninghamellaceae</taxon>
        <taxon>Absidia</taxon>
    </lineage>
</organism>
<dbReference type="GO" id="GO:0030897">
    <property type="term" value="C:HOPS complex"/>
    <property type="evidence" value="ECO:0007669"/>
    <property type="project" value="TreeGrafter"/>
</dbReference>
<reference evidence="6 7" key="1">
    <citation type="submission" date="2016-07" db="EMBL/GenBank/DDBJ databases">
        <title>Pervasive Adenine N6-methylation of Active Genes in Fungi.</title>
        <authorList>
            <consortium name="DOE Joint Genome Institute"/>
            <person name="Mondo S.J."/>
            <person name="Dannebaum R.O."/>
            <person name="Kuo R.C."/>
            <person name="Labutti K."/>
            <person name="Haridas S."/>
            <person name="Kuo A."/>
            <person name="Salamov A."/>
            <person name="Ahrendt S.R."/>
            <person name="Lipzen A."/>
            <person name="Sullivan W."/>
            <person name="Andreopoulos W.B."/>
            <person name="Clum A."/>
            <person name="Lindquist E."/>
            <person name="Daum C."/>
            <person name="Ramamoorthy G.K."/>
            <person name="Gryganskyi A."/>
            <person name="Culley D."/>
            <person name="Magnuson J.K."/>
            <person name="James T.Y."/>
            <person name="O'Malley M.A."/>
            <person name="Stajich J.E."/>
            <person name="Spatafora J.W."/>
            <person name="Visel A."/>
            <person name="Grigoriev I.V."/>
        </authorList>
    </citation>
    <scope>NUCLEOTIDE SEQUENCE [LARGE SCALE GENOMIC DNA]</scope>
    <source>
        <strain evidence="6 7">NRRL 1336</strain>
    </source>
</reference>
<evidence type="ECO:0000256" key="1">
    <source>
        <dbReference type="ARBA" id="ARBA00022723"/>
    </source>
</evidence>
<evidence type="ECO:0000259" key="5">
    <source>
        <dbReference type="Pfam" id="PF26148"/>
    </source>
</evidence>
<keyword evidence="3" id="KW-0862">Zinc</keyword>
<evidence type="ECO:0000256" key="2">
    <source>
        <dbReference type="ARBA" id="ARBA00022771"/>
    </source>
</evidence>
<dbReference type="InterPro" id="IPR058919">
    <property type="entry name" value="Pep3/Vps18_RING_C"/>
</dbReference>
<keyword evidence="2" id="KW-0863">Zinc-finger</keyword>
<dbReference type="GO" id="GO:0048284">
    <property type="term" value="P:organelle fusion"/>
    <property type="evidence" value="ECO:0007669"/>
    <property type="project" value="TreeGrafter"/>
</dbReference>
<dbReference type="OrthoDB" id="1845386at2759"/>
<evidence type="ECO:0000313" key="7">
    <source>
        <dbReference type="Proteomes" id="UP000193560"/>
    </source>
</evidence>
<keyword evidence="1" id="KW-0479">Metal-binding</keyword>
<sequence length="167" mass="19607">MDDATKSVNNIRLDVRSLKARFTELDQKDQCCICEFPLLTRQFYVFPCDHSYHMDCLINKTTKHLPFRQIRKLADLQEQLSRDIKLQNKLQHVQWAKAANNNSKQIESTDSERDEFRRTKARIERLKTELDDIVANECVYCGQIMIDSIDAPLISLDENDVVLSWMI</sequence>
<dbReference type="AlphaFoldDB" id="A0A1X2IPF9"/>
<dbReference type="PANTHER" id="PTHR23323">
    <property type="entry name" value="VACUOLAR PROTEIN SORTING-ASSOCIATED PROTEIN"/>
    <property type="match status" value="1"/>
</dbReference>
<gene>
    <name evidence="6" type="ORF">BCR42DRAFT_225869</name>
</gene>